<dbReference type="eggNOG" id="KOG3033">
    <property type="taxonomic scope" value="Eukaryota"/>
</dbReference>
<evidence type="ECO:0000313" key="2">
    <source>
        <dbReference type="EnsemblFungi" id="CEF87476"/>
    </source>
</evidence>
<proteinExistence type="predicted"/>
<evidence type="ECO:0000313" key="3">
    <source>
        <dbReference type="Proteomes" id="UP000070720"/>
    </source>
</evidence>
<dbReference type="Gene3D" id="3.10.310.10">
    <property type="entry name" value="Diaminopimelate Epimerase, Chain A, domain 1"/>
    <property type="match status" value="2"/>
</dbReference>
<dbReference type="AlphaFoldDB" id="A0A098E033"/>
<dbReference type="GO" id="GO:0016853">
    <property type="term" value="F:isomerase activity"/>
    <property type="evidence" value="ECO:0007669"/>
    <property type="project" value="TreeGrafter"/>
</dbReference>
<reference evidence="2" key="4">
    <citation type="submission" date="2017-01" db="UniProtKB">
        <authorList>
            <consortium name="EnsemblFungi"/>
        </authorList>
    </citation>
    <scope>IDENTIFICATION</scope>
    <source>
        <strain evidence="2">PH-1 / ATCC MYA-4620 / FGSC 9075 / NRRL 31084</strain>
    </source>
</reference>
<dbReference type="Proteomes" id="UP000070720">
    <property type="component" value="Chromosome 3"/>
</dbReference>
<dbReference type="InParanoid" id="A0A098E033"/>
<dbReference type="EnsemblFungi" id="CEF87476">
    <property type="protein sequence ID" value="CEF87476"/>
    <property type="gene ID" value="FGRRES_17544"/>
</dbReference>
<accession>A0A0E0SM13</accession>
<dbReference type="STRING" id="229533.A0A098E033"/>
<reference evidence="2 3" key="2">
    <citation type="journal article" date="2010" name="Nature">
        <title>Comparative genomics reveals mobile pathogenicity chromosomes in Fusarium.</title>
        <authorList>
            <person name="Ma L.J."/>
            <person name="van der Does H.C."/>
            <person name="Borkovich K.A."/>
            <person name="Coleman J.J."/>
            <person name="Daboussi M.J."/>
            <person name="Di Pietro A."/>
            <person name="Dufresne M."/>
            <person name="Freitag M."/>
            <person name="Grabherr M."/>
            <person name="Henrissat B."/>
            <person name="Houterman P.M."/>
            <person name="Kang S."/>
            <person name="Shim W.B."/>
            <person name="Woloshuk C."/>
            <person name="Xie X."/>
            <person name="Xu J.R."/>
            <person name="Antoniw J."/>
            <person name="Baker S.E."/>
            <person name="Bluhm B.H."/>
            <person name="Breakspear A."/>
            <person name="Brown D.W."/>
            <person name="Butchko R.A."/>
            <person name="Chapman S."/>
            <person name="Coulson R."/>
            <person name="Coutinho P.M."/>
            <person name="Danchin E.G."/>
            <person name="Diener A."/>
            <person name="Gale L.R."/>
            <person name="Gardiner D.M."/>
            <person name="Goff S."/>
            <person name="Hammond-Kosack K.E."/>
            <person name="Hilburn K."/>
            <person name="Hua-Van A."/>
            <person name="Jonkers W."/>
            <person name="Kazan K."/>
            <person name="Kodira C.D."/>
            <person name="Koehrsen M."/>
            <person name="Kumar L."/>
            <person name="Lee Y.H."/>
            <person name="Li L."/>
            <person name="Manners J.M."/>
            <person name="Miranda-Saavedra D."/>
            <person name="Mukherjee M."/>
            <person name="Park G."/>
            <person name="Park J."/>
            <person name="Park S.Y."/>
            <person name="Proctor R.H."/>
            <person name="Regev A."/>
            <person name="Ruiz-Roldan M.C."/>
            <person name="Sain D."/>
            <person name="Sakthikumar S."/>
            <person name="Sykes S."/>
            <person name="Schwartz D.C."/>
            <person name="Turgeon B.G."/>
            <person name="Wapinski I."/>
            <person name="Yoder O."/>
            <person name="Young S."/>
            <person name="Zeng Q."/>
            <person name="Zhou S."/>
            <person name="Galagan J."/>
            <person name="Cuomo C.A."/>
            <person name="Kistler H.C."/>
            <person name="Rep M."/>
        </authorList>
    </citation>
    <scope>GENOME REANNOTATION</scope>
    <source>
        <strain evidence="3">ATCC MYA-4620 / CBS 123657 / FGSC 9075 / NRRL 31084 / PH-1</strain>
        <strain evidence="2">PH-1 / ATCC MYA-4620 / FGSC 9075 / NRRL 31084</strain>
    </source>
</reference>
<name>A0A098E033_GIBZE</name>
<dbReference type="PANTHER" id="PTHR13774:SF32">
    <property type="entry name" value="ANTISENSE-ENHANCING SEQUENCE 1"/>
    <property type="match status" value="1"/>
</dbReference>
<evidence type="ECO:0000313" key="1">
    <source>
        <dbReference type="EMBL" id="CEF87476.1"/>
    </source>
</evidence>
<dbReference type="VEuPathDB" id="FungiDB:FGRAMPH1_01G22111"/>
<dbReference type="SUPFAM" id="SSF54506">
    <property type="entry name" value="Diaminopimelate epimerase-like"/>
    <property type="match status" value="1"/>
</dbReference>
<keyword evidence="3" id="KW-1185">Reference proteome</keyword>
<dbReference type="Pfam" id="PF02567">
    <property type="entry name" value="PhzC-PhzF"/>
    <property type="match status" value="2"/>
</dbReference>
<sequence>MAATAQSLVHSRSDSGHDVSTLDFMTVDVFTKEIYYGNPLAVVLLPSTLGFQLSTAVKQRIAREFNLSETIFVYTPNDEKRSESESTANCRVDIFTTDRELPFAGHPSIGAAHVILNHFGWQIENLQLKAGKFPISLLPGEQTGAGQSNAVRMKVAHELHIHSRNLGNVLDLRAERSESLSQREAFAQIVSSLSADSTIREAEMRAPAVSIVKGMTALLVELPSLEHLSQVSTASRLDFGEAIQGLLLDEGPWGRSFCYRYYYVSLDEPNLGLANDSRGQEVLTRHFRTRMIELATEDPATGSAAVTLGAYLAMKQQPHRQMVKFNITQGVEMGRKSDIHVEVNSRFEDGRTIIDDVTLGGSAVVVMSGTVHI</sequence>
<dbReference type="FunCoup" id="A0A098E033">
    <property type="interactions" value="146"/>
</dbReference>
<accession>A0A098E033</accession>
<dbReference type="EMBL" id="HG970334">
    <property type="protein sequence ID" value="CEF87476.1"/>
    <property type="molecule type" value="Genomic_DNA"/>
</dbReference>
<organism evidence="1 3">
    <name type="scientific">Gibberella zeae (strain ATCC MYA-4620 / CBS 123657 / FGSC 9075 / NRRL 31084 / PH-1)</name>
    <name type="common">Wheat head blight fungus</name>
    <name type="synonym">Fusarium graminearum</name>
    <dbReference type="NCBI Taxonomy" id="229533"/>
    <lineage>
        <taxon>Eukaryota</taxon>
        <taxon>Fungi</taxon>
        <taxon>Dikarya</taxon>
        <taxon>Ascomycota</taxon>
        <taxon>Pezizomycotina</taxon>
        <taxon>Sordariomycetes</taxon>
        <taxon>Hypocreomycetidae</taxon>
        <taxon>Hypocreales</taxon>
        <taxon>Nectriaceae</taxon>
        <taxon>Fusarium</taxon>
    </lineage>
</organism>
<dbReference type="GO" id="GO:0005737">
    <property type="term" value="C:cytoplasm"/>
    <property type="evidence" value="ECO:0007669"/>
    <property type="project" value="TreeGrafter"/>
</dbReference>
<reference evidence="1 3" key="3">
    <citation type="journal article" date="2015" name="BMC Genomics">
        <title>The completed genome sequence of the pathogenic ascomycete fungus Fusarium graminearum.</title>
        <authorList>
            <person name="King R."/>
            <person name="Urban M."/>
            <person name="Hammond-Kosack M.C."/>
            <person name="Hassani-Pak K."/>
            <person name="Hammond-Kosack K.E."/>
        </authorList>
    </citation>
    <scope>NUCLEOTIDE SEQUENCE [LARGE SCALE GENOMIC DNA]</scope>
    <source>
        <strain evidence="3">ATCC MYA-4620 / CBS 123657 / FGSC 9075 / NRRL 31084 / PH-1</strain>
        <strain evidence="1">PH-1</strain>
    </source>
</reference>
<dbReference type="InterPro" id="IPR003719">
    <property type="entry name" value="Phenazine_PhzF-like"/>
</dbReference>
<dbReference type="PANTHER" id="PTHR13774">
    <property type="entry name" value="PHENAZINE BIOSYNTHESIS PROTEIN"/>
    <property type="match status" value="1"/>
</dbReference>
<protein>
    <submittedName>
        <fullName evidence="1">Chromosome 3, complete genome</fullName>
    </submittedName>
</protein>
<gene>
    <name evidence="1" type="ORF">FGRAMPH1_01T22111</name>
</gene>
<reference evidence="2 3" key="1">
    <citation type="journal article" date="2007" name="Science">
        <title>The Fusarium graminearum genome reveals a link between localized polymorphism and pathogen specialization.</title>
        <authorList>
            <person name="Cuomo C.A."/>
            <person name="Gueldener U."/>
            <person name="Xu J.-R."/>
            <person name="Trail F."/>
            <person name="Turgeon B.G."/>
            <person name="Di Pietro A."/>
            <person name="Walton J.D."/>
            <person name="Ma L.-J."/>
            <person name="Baker S.E."/>
            <person name="Rep M."/>
            <person name="Adam G."/>
            <person name="Antoniw J."/>
            <person name="Baldwin T."/>
            <person name="Calvo S.E."/>
            <person name="Chang Y.-L."/>
            <person name="DeCaprio D."/>
            <person name="Gale L.R."/>
            <person name="Gnerre S."/>
            <person name="Goswami R.S."/>
            <person name="Hammond-Kosack K."/>
            <person name="Harris L.J."/>
            <person name="Hilburn K."/>
            <person name="Kennell J.C."/>
            <person name="Kroken S."/>
            <person name="Magnuson J.K."/>
            <person name="Mannhaupt G."/>
            <person name="Mauceli E.W."/>
            <person name="Mewes H.-W."/>
            <person name="Mitterbauer R."/>
            <person name="Muehlbauer G."/>
            <person name="Muensterkoetter M."/>
            <person name="Nelson D."/>
            <person name="O'Donnell K."/>
            <person name="Ouellet T."/>
            <person name="Qi W."/>
            <person name="Quesneville H."/>
            <person name="Roncero M.I.G."/>
            <person name="Seong K.-Y."/>
            <person name="Tetko I.V."/>
            <person name="Urban M."/>
            <person name="Waalwijk C."/>
            <person name="Ward T.J."/>
            <person name="Yao J."/>
            <person name="Birren B.W."/>
            <person name="Kistler H.C."/>
        </authorList>
    </citation>
    <scope>NUCLEOTIDE SEQUENCE [LARGE SCALE GENOMIC DNA]</scope>
    <source>
        <strain evidence="3">ATCC MYA-4620 / CBS 123657 / FGSC 9075 / NRRL 31084 / PH-1</strain>
        <strain evidence="2">PH-1 / ATCC MYA-4620 / FGSC 9075 / NRRL 31084</strain>
    </source>
</reference>